<dbReference type="SUPFAM" id="SSF53920">
    <property type="entry name" value="Fe-only hydrogenase"/>
    <property type="match status" value="1"/>
</dbReference>
<accession>A0A4R2L0P1</accession>
<dbReference type="Gene3D" id="3.30.70.20">
    <property type="match status" value="1"/>
</dbReference>
<dbReference type="InterPro" id="IPR009016">
    <property type="entry name" value="Fe_hydrogenase"/>
</dbReference>
<dbReference type="InterPro" id="IPR004108">
    <property type="entry name" value="Fe_hydrogenase_lsu_C"/>
</dbReference>
<name>A0A4R2L0P1_9FIRM</name>
<dbReference type="Gene3D" id="3.40.950.10">
    <property type="entry name" value="Fe-only Hydrogenase (Larger Subunit), Chain L, domain 3"/>
    <property type="match status" value="1"/>
</dbReference>
<dbReference type="PROSITE" id="PS51379">
    <property type="entry name" value="4FE4S_FER_2"/>
    <property type="match status" value="1"/>
</dbReference>
<dbReference type="RefSeq" id="WP_132241507.1">
    <property type="nucleotide sequence ID" value="NZ_SLWV01000001.1"/>
</dbReference>
<protein>
    <submittedName>
        <fullName evidence="2">Iron only hydrogenase large subunit-like protein</fullName>
    </submittedName>
</protein>
<feature type="domain" description="4Fe-4S ferredoxin-type" evidence="1">
    <location>
        <begin position="123"/>
        <end position="152"/>
    </location>
</feature>
<dbReference type="OrthoDB" id="9798098at2"/>
<dbReference type="SUPFAM" id="SSF54862">
    <property type="entry name" value="4Fe-4S ferredoxins"/>
    <property type="match status" value="1"/>
</dbReference>
<dbReference type="Proteomes" id="UP000294919">
    <property type="component" value="Unassembled WGS sequence"/>
</dbReference>
<dbReference type="PANTHER" id="PTHR11615">
    <property type="entry name" value="NITRATE, FORMATE, IRON DEHYDROGENASE"/>
    <property type="match status" value="1"/>
</dbReference>
<dbReference type="Pfam" id="PF02906">
    <property type="entry name" value="Fe_hyd_lg_C"/>
    <property type="match status" value="1"/>
</dbReference>
<dbReference type="EMBL" id="SLWV01000001">
    <property type="protein sequence ID" value="TCO79813.1"/>
    <property type="molecule type" value="Genomic_DNA"/>
</dbReference>
<evidence type="ECO:0000259" key="1">
    <source>
        <dbReference type="PROSITE" id="PS51379"/>
    </source>
</evidence>
<gene>
    <name evidence="2" type="ORF">EV214_10143</name>
</gene>
<sequence>MNDKFHNFQDKRMKIFSEVVKKYWNKEIKDIHDLNNLAKEIKKRYNFKDEDMPFIQDHIRVAMGLDAKGNANFEDEVYQMKNFKKIGQPIIAKIDGACEYCNDEECKCSDACKYEASIYKRTRGPIIVNNKCLSCGQCVTKCDYGALADKIEFVPLIDFLQDKKTIVYATVAPAIVGQFGENVTIGQLRTALKLIGFQDLIEVALFADILTIKEAFEFNHLVKSEKDFFLTSCCCPVWFNLVKKNYPSLFTHMPPSISPMIASGRILKKLYQDAKVVFIGPCIAKKAEAKETDLQGDIDFVLTFRELKEIFSALNINLSDLPSEDKDQASFGGRVYARTGGVSFSVKTAVNRLEPARLIKLKAKRVDGVKACKQILDELSTEKDIDYNFIEGMGCNGGCVGGPRTNIDVEKATHKVNEFGEDSLIMTPFDNVNVMKILKQLGMDKIEEITENGEGSKILERK</sequence>
<evidence type="ECO:0000313" key="2">
    <source>
        <dbReference type="EMBL" id="TCO79813.1"/>
    </source>
</evidence>
<dbReference type="Gene3D" id="3.40.50.1780">
    <property type="match status" value="1"/>
</dbReference>
<evidence type="ECO:0000313" key="3">
    <source>
        <dbReference type="Proteomes" id="UP000294919"/>
    </source>
</evidence>
<comment type="caution">
    <text evidence="2">The sequence shown here is derived from an EMBL/GenBank/DDBJ whole genome shotgun (WGS) entry which is preliminary data.</text>
</comment>
<dbReference type="AlphaFoldDB" id="A0A4R2L0P1"/>
<organism evidence="2 3">
    <name type="scientific">Marinisporobacter balticus</name>
    <dbReference type="NCBI Taxonomy" id="2018667"/>
    <lineage>
        <taxon>Bacteria</taxon>
        <taxon>Bacillati</taxon>
        <taxon>Bacillota</taxon>
        <taxon>Clostridia</taxon>
        <taxon>Peptostreptococcales</taxon>
        <taxon>Thermotaleaceae</taxon>
        <taxon>Marinisporobacter</taxon>
    </lineage>
</organism>
<reference evidence="2 3" key="1">
    <citation type="submission" date="2019-03" db="EMBL/GenBank/DDBJ databases">
        <title>Genomic Encyclopedia of Type Strains, Phase IV (KMG-IV): sequencing the most valuable type-strain genomes for metagenomic binning, comparative biology and taxonomic classification.</title>
        <authorList>
            <person name="Goeker M."/>
        </authorList>
    </citation>
    <scope>NUCLEOTIDE SEQUENCE [LARGE SCALE GENOMIC DNA]</scope>
    <source>
        <strain evidence="2 3">DSM 102940</strain>
    </source>
</reference>
<proteinExistence type="predicted"/>
<dbReference type="InterPro" id="IPR050340">
    <property type="entry name" value="Cytosolic_Fe-S_CAF"/>
</dbReference>
<keyword evidence="3" id="KW-1185">Reference proteome</keyword>
<dbReference type="InterPro" id="IPR017896">
    <property type="entry name" value="4Fe4S_Fe-S-bd"/>
</dbReference>